<keyword evidence="11" id="KW-1185">Reference proteome</keyword>
<comment type="caution">
    <text evidence="10">The sequence shown here is derived from an EMBL/GenBank/DDBJ whole genome shotgun (WGS) entry which is preliminary data.</text>
</comment>
<feature type="modified residue" description="4-aspartylphosphate" evidence="6">
    <location>
        <position position="52"/>
    </location>
</feature>
<evidence type="ECO:0000256" key="2">
    <source>
        <dbReference type="ARBA" id="ARBA00023012"/>
    </source>
</evidence>
<organism evidence="10 11">
    <name type="scientific">Rudaeicoccus suwonensis</name>
    <dbReference type="NCBI Taxonomy" id="657409"/>
    <lineage>
        <taxon>Bacteria</taxon>
        <taxon>Bacillati</taxon>
        <taxon>Actinomycetota</taxon>
        <taxon>Actinomycetes</taxon>
        <taxon>Micrococcales</taxon>
        <taxon>Dermacoccaceae</taxon>
        <taxon>Rudaeicoccus</taxon>
    </lineage>
</organism>
<dbReference type="EMBL" id="VIVQ01000001">
    <property type="protein sequence ID" value="TWE12265.1"/>
    <property type="molecule type" value="Genomic_DNA"/>
</dbReference>
<evidence type="ECO:0000256" key="1">
    <source>
        <dbReference type="ARBA" id="ARBA00022553"/>
    </source>
</evidence>
<keyword evidence="3" id="KW-0805">Transcription regulation</keyword>
<evidence type="ECO:0000256" key="5">
    <source>
        <dbReference type="ARBA" id="ARBA00023163"/>
    </source>
</evidence>
<dbReference type="OrthoDB" id="9812490at2"/>
<dbReference type="InterPro" id="IPR036388">
    <property type="entry name" value="WH-like_DNA-bd_sf"/>
</dbReference>
<dbReference type="InterPro" id="IPR039420">
    <property type="entry name" value="WalR-like"/>
</dbReference>
<feature type="domain" description="Response regulatory" evidence="8">
    <location>
        <begin position="3"/>
        <end position="116"/>
    </location>
</feature>
<keyword evidence="4 7" id="KW-0238">DNA-binding</keyword>
<keyword evidence="5" id="KW-0804">Transcription</keyword>
<dbReference type="PANTHER" id="PTHR48111">
    <property type="entry name" value="REGULATOR OF RPOS"/>
    <property type="match status" value="1"/>
</dbReference>
<evidence type="ECO:0000256" key="6">
    <source>
        <dbReference type="PROSITE-ProRule" id="PRU00169"/>
    </source>
</evidence>
<evidence type="ECO:0000256" key="7">
    <source>
        <dbReference type="PROSITE-ProRule" id="PRU01091"/>
    </source>
</evidence>
<feature type="DNA-binding region" description="OmpR/PhoB-type" evidence="7">
    <location>
        <begin position="127"/>
        <end position="225"/>
    </location>
</feature>
<dbReference type="Proteomes" id="UP000318297">
    <property type="component" value="Unassembled WGS sequence"/>
</dbReference>
<dbReference type="Pfam" id="PF00486">
    <property type="entry name" value="Trans_reg_C"/>
    <property type="match status" value="1"/>
</dbReference>
<dbReference type="InterPro" id="IPR001867">
    <property type="entry name" value="OmpR/PhoB-type_DNA-bd"/>
</dbReference>
<dbReference type="GO" id="GO:0006355">
    <property type="term" value="P:regulation of DNA-templated transcription"/>
    <property type="evidence" value="ECO:0007669"/>
    <property type="project" value="InterPro"/>
</dbReference>
<accession>A0A561E9H2</accession>
<dbReference type="PROSITE" id="PS50110">
    <property type="entry name" value="RESPONSE_REGULATORY"/>
    <property type="match status" value="1"/>
</dbReference>
<evidence type="ECO:0000259" key="9">
    <source>
        <dbReference type="PROSITE" id="PS51755"/>
    </source>
</evidence>
<dbReference type="SMART" id="SM00448">
    <property type="entry name" value="REC"/>
    <property type="match status" value="1"/>
</dbReference>
<dbReference type="PANTHER" id="PTHR48111:SF4">
    <property type="entry name" value="DNA-BINDING DUAL TRANSCRIPTIONAL REGULATOR OMPR"/>
    <property type="match status" value="1"/>
</dbReference>
<dbReference type="PROSITE" id="PS51755">
    <property type="entry name" value="OMPR_PHOB"/>
    <property type="match status" value="1"/>
</dbReference>
<dbReference type="SUPFAM" id="SSF52172">
    <property type="entry name" value="CheY-like"/>
    <property type="match status" value="1"/>
</dbReference>
<dbReference type="FunFam" id="1.10.10.10:FF:000018">
    <property type="entry name" value="DNA-binding response regulator ResD"/>
    <property type="match status" value="1"/>
</dbReference>
<gene>
    <name evidence="10" type="ORF">BKA23_1065</name>
</gene>
<dbReference type="AlphaFoldDB" id="A0A561E9H2"/>
<dbReference type="Pfam" id="PF00072">
    <property type="entry name" value="Response_reg"/>
    <property type="match status" value="1"/>
</dbReference>
<dbReference type="Gene3D" id="6.10.250.690">
    <property type="match status" value="1"/>
</dbReference>
<dbReference type="GO" id="GO:0000156">
    <property type="term" value="F:phosphorelay response regulator activity"/>
    <property type="evidence" value="ECO:0007669"/>
    <property type="project" value="TreeGrafter"/>
</dbReference>
<name>A0A561E9H2_9MICO</name>
<protein>
    <submittedName>
        <fullName evidence="10">DNA-binding response OmpR family regulator</fullName>
    </submittedName>
</protein>
<dbReference type="RefSeq" id="WP_145226128.1">
    <property type="nucleotide sequence ID" value="NZ_VIVQ01000001.1"/>
</dbReference>
<dbReference type="SMART" id="SM00862">
    <property type="entry name" value="Trans_reg_C"/>
    <property type="match status" value="1"/>
</dbReference>
<dbReference type="GO" id="GO:0000976">
    <property type="term" value="F:transcription cis-regulatory region binding"/>
    <property type="evidence" value="ECO:0007669"/>
    <property type="project" value="TreeGrafter"/>
</dbReference>
<feature type="domain" description="OmpR/PhoB-type" evidence="9">
    <location>
        <begin position="127"/>
        <end position="225"/>
    </location>
</feature>
<dbReference type="GO" id="GO:0005829">
    <property type="term" value="C:cytosol"/>
    <property type="evidence" value="ECO:0007669"/>
    <property type="project" value="TreeGrafter"/>
</dbReference>
<keyword evidence="2" id="KW-0902">Two-component regulatory system</keyword>
<evidence type="ECO:0000259" key="8">
    <source>
        <dbReference type="PROSITE" id="PS50110"/>
    </source>
</evidence>
<dbReference type="InterPro" id="IPR011006">
    <property type="entry name" value="CheY-like_superfamily"/>
</dbReference>
<dbReference type="Gene3D" id="1.10.10.10">
    <property type="entry name" value="Winged helix-like DNA-binding domain superfamily/Winged helix DNA-binding domain"/>
    <property type="match status" value="1"/>
</dbReference>
<dbReference type="CDD" id="cd00383">
    <property type="entry name" value="trans_reg_C"/>
    <property type="match status" value="1"/>
</dbReference>
<dbReference type="Gene3D" id="3.40.50.2300">
    <property type="match status" value="1"/>
</dbReference>
<sequence length="227" mass="25117">MARVMVVDDDRTVREVSAAYLRASGHQIVEAGTGEQALELIATNPADLLVLDIMLPGISGLEVAARLRKDCDVPIIMLSALGGEADRVAGLELGVDDYIGKPFSPRELALRVESVLRRSSAPAGAVWHVLRDDDLVLDAAQRQATLDGVDLGLTQREFDLLQFFMSHPDTAYSREDLLRHVWGWAVGDNSTVTVHVRRLREKVEPDPARPTRLLTVWGKGYRWAQRS</sequence>
<evidence type="ECO:0000256" key="3">
    <source>
        <dbReference type="ARBA" id="ARBA00023015"/>
    </source>
</evidence>
<dbReference type="GO" id="GO:0032993">
    <property type="term" value="C:protein-DNA complex"/>
    <property type="evidence" value="ECO:0007669"/>
    <property type="project" value="TreeGrafter"/>
</dbReference>
<keyword evidence="1 6" id="KW-0597">Phosphoprotein</keyword>
<evidence type="ECO:0000313" key="11">
    <source>
        <dbReference type="Proteomes" id="UP000318297"/>
    </source>
</evidence>
<evidence type="ECO:0000256" key="4">
    <source>
        <dbReference type="ARBA" id="ARBA00023125"/>
    </source>
</evidence>
<reference evidence="10 11" key="1">
    <citation type="submission" date="2019-06" db="EMBL/GenBank/DDBJ databases">
        <title>Sequencing the genomes of 1000 actinobacteria strains.</title>
        <authorList>
            <person name="Klenk H.-P."/>
        </authorList>
    </citation>
    <scope>NUCLEOTIDE SEQUENCE [LARGE SCALE GENOMIC DNA]</scope>
    <source>
        <strain evidence="10 11">DSM 19560</strain>
    </source>
</reference>
<dbReference type="InterPro" id="IPR001789">
    <property type="entry name" value="Sig_transdc_resp-reg_receiver"/>
</dbReference>
<dbReference type="FunFam" id="3.40.50.2300:FF:000001">
    <property type="entry name" value="DNA-binding response regulator PhoB"/>
    <property type="match status" value="1"/>
</dbReference>
<proteinExistence type="predicted"/>
<evidence type="ECO:0000313" key="10">
    <source>
        <dbReference type="EMBL" id="TWE12265.1"/>
    </source>
</evidence>